<dbReference type="OrthoDB" id="66620at2759"/>
<evidence type="ECO:0000256" key="1">
    <source>
        <dbReference type="ARBA" id="ARBA00004141"/>
    </source>
</evidence>
<feature type="non-terminal residue" evidence="8">
    <location>
        <position position="1"/>
    </location>
</feature>
<comment type="subcellular location">
    <subcellularLocation>
        <location evidence="1">Membrane</location>
        <topology evidence="1">Multi-pass membrane protein</topology>
    </subcellularLocation>
</comment>
<dbReference type="GO" id="GO:0140359">
    <property type="term" value="F:ABC-type transporter activity"/>
    <property type="evidence" value="ECO:0007669"/>
    <property type="project" value="InterPro"/>
</dbReference>
<dbReference type="EMBL" id="BDRX01000214">
    <property type="protein sequence ID" value="GBG00349.1"/>
    <property type="molecule type" value="Genomic_DNA"/>
</dbReference>
<feature type="transmembrane region" description="Helical" evidence="6">
    <location>
        <begin position="42"/>
        <end position="60"/>
    </location>
</feature>
<gene>
    <name evidence="8" type="ORF">Rsub_13081</name>
</gene>
<dbReference type="Proteomes" id="UP000247498">
    <property type="component" value="Unassembled WGS sequence"/>
</dbReference>
<name>A0A2V0PKM8_9CHLO</name>
<feature type="domain" description="ABC-2 type transporter transmembrane" evidence="7">
    <location>
        <begin position="1"/>
        <end position="89"/>
    </location>
</feature>
<evidence type="ECO:0000313" key="8">
    <source>
        <dbReference type="EMBL" id="GBG00349.1"/>
    </source>
</evidence>
<protein>
    <recommendedName>
        <fullName evidence="7">ABC-2 type transporter transmembrane domain-containing protein</fullName>
    </recommendedName>
</protein>
<evidence type="ECO:0000256" key="4">
    <source>
        <dbReference type="ARBA" id="ARBA00022989"/>
    </source>
</evidence>
<dbReference type="GO" id="GO:0016020">
    <property type="term" value="C:membrane"/>
    <property type="evidence" value="ECO:0007669"/>
    <property type="project" value="UniProtKB-SubCell"/>
</dbReference>
<evidence type="ECO:0000256" key="5">
    <source>
        <dbReference type="ARBA" id="ARBA00023136"/>
    </source>
</evidence>
<keyword evidence="9" id="KW-1185">Reference proteome</keyword>
<dbReference type="InParanoid" id="A0A2V0PKM8"/>
<evidence type="ECO:0000256" key="2">
    <source>
        <dbReference type="ARBA" id="ARBA00022448"/>
    </source>
</evidence>
<accession>A0A2V0PKM8</accession>
<evidence type="ECO:0000313" key="9">
    <source>
        <dbReference type="Proteomes" id="UP000247498"/>
    </source>
</evidence>
<proteinExistence type="predicted"/>
<keyword evidence="4 6" id="KW-1133">Transmembrane helix</keyword>
<comment type="caution">
    <text evidence="8">The sequence shown here is derived from an EMBL/GenBank/DDBJ whole genome shotgun (WGS) entry which is preliminary data.</text>
</comment>
<evidence type="ECO:0000256" key="6">
    <source>
        <dbReference type="SAM" id="Phobius"/>
    </source>
</evidence>
<organism evidence="8 9">
    <name type="scientific">Raphidocelis subcapitata</name>
    <dbReference type="NCBI Taxonomy" id="307507"/>
    <lineage>
        <taxon>Eukaryota</taxon>
        <taxon>Viridiplantae</taxon>
        <taxon>Chlorophyta</taxon>
        <taxon>core chlorophytes</taxon>
        <taxon>Chlorophyceae</taxon>
        <taxon>CS clade</taxon>
        <taxon>Sphaeropleales</taxon>
        <taxon>Selenastraceae</taxon>
        <taxon>Raphidocelis</taxon>
    </lineage>
</organism>
<feature type="transmembrane region" description="Helical" evidence="6">
    <location>
        <begin position="12"/>
        <end position="35"/>
    </location>
</feature>
<keyword evidence="5 6" id="KW-0472">Membrane</keyword>
<evidence type="ECO:0000259" key="7">
    <source>
        <dbReference type="Pfam" id="PF01061"/>
    </source>
</evidence>
<evidence type="ECO:0000256" key="3">
    <source>
        <dbReference type="ARBA" id="ARBA00022692"/>
    </source>
</evidence>
<keyword evidence="2" id="KW-0813">Transport</keyword>
<dbReference type="GO" id="GO:0071944">
    <property type="term" value="C:cell periphery"/>
    <property type="evidence" value="ECO:0007669"/>
    <property type="project" value="UniProtKB-ARBA"/>
</dbReference>
<dbReference type="InterPro" id="IPR013525">
    <property type="entry name" value="ABC2_TM"/>
</dbReference>
<feature type="transmembrane region" description="Helical" evidence="6">
    <location>
        <begin position="128"/>
        <end position="151"/>
    </location>
</feature>
<dbReference type="PANTHER" id="PTHR19241">
    <property type="entry name" value="ATP-BINDING CASSETTE TRANSPORTER"/>
    <property type="match status" value="1"/>
</dbReference>
<reference evidence="8 9" key="1">
    <citation type="journal article" date="2018" name="Sci. Rep.">
        <title>Raphidocelis subcapitata (=Pseudokirchneriella subcapitata) provides an insight into genome evolution and environmental adaptations in the Sphaeropleales.</title>
        <authorList>
            <person name="Suzuki S."/>
            <person name="Yamaguchi H."/>
            <person name="Nakajima N."/>
            <person name="Kawachi M."/>
        </authorList>
    </citation>
    <scope>NUCLEOTIDE SEQUENCE [LARGE SCALE GENOMIC DNA]</scope>
    <source>
        <strain evidence="8 9">NIES-35</strain>
    </source>
</reference>
<sequence length="163" mass="17112">VGLLPDASRVATFLLVLATYTCTVGALTSALTALCRTGAATGLAMNIMLLLWVLVGGYLVNPKSIPAGLRWVRCLSPMSYALEVLAANEMGDQIYSLRVTGYAEVEGLEGNLFLRELGLEPTRALESAIALAAFWAGSVALAFAATAFSLWRRTGGGWGRAGA</sequence>
<dbReference type="AlphaFoldDB" id="A0A2V0PKM8"/>
<dbReference type="Pfam" id="PF01061">
    <property type="entry name" value="ABC2_membrane"/>
    <property type="match status" value="1"/>
</dbReference>
<keyword evidence="3 6" id="KW-0812">Transmembrane</keyword>